<evidence type="ECO:0000256" key="1">
    <source>
        <dbReference type="SAM" id="MobiDB-lite"/>
    </source>
</evidence>
<dbReference type="Proteomes" id="UP001497453">
    <property type="component" value="Chromosome 9"/>
</dbReference>
<reference evidence="3" key="1">
    <citation type="submission" date="2024-04" db="EMBL/GenBank/DDBJ databases">
        <authorList>
            <person name="Shaw F."/>
            <person name="Minotto A."/>
        </authorList>
    </citation>
    <scope>NUCLEOTIDE SEQUENCE [LARGE SCALE GENOMIC DNA]</scope>
</reference>
<dbReference type="EMBL" id="OZ037952">
    <property type="protein sequence ID" value="CAL1715959.1"/>
    <property type="molecule type" value="Genomic_DNA"/>
</dbReference>
<feature type="region of interest" description="Disordered" evidence="1">
    <location>
        <begin position="185"/>
        <end position="205"/>
    </location>
</feature>
<evidence type="ECO:0000313" key="2">
    <source>
        <dbReference type="EMBL" id="CAL1715959.1"/>
    </source>
</evidence>
<proteinExistence type="predicted"/>
<name>A0ABP1EAU4_9APHY</name>
<gene>
    <name evidence="2" type="ORF">GFSPODELE1_LOCUS10514</name>
</gene>
<accession>A0ABP1EAU4</accession>
<organism evidence="2 3">
    <name type="scientific">Somion occarium</name>
    <dbReference type="NCBI Taxonomy" id="3059160"/>
    <lineage>
        <taxon>Eukaryota</taxon>
        <taxon>Fungi</taxon>
        <taxon>Dikarya</taxon>
        <taxon>Basidiomycota</taxon>
        <taxon>Agaricomycotina</taxon>
        <taxon>Agaricomycetes</taxon>
        <taxon>Polyporales</taxon>
        <taxon>Cerrenaceae</taxon>
        <taxon>Somion</taxon>
    </lineage>
</organism>
<protein>
    <submittedName>
        <fullName evidence="2">Uncharacterized protein</fullName>
    </submittedName>
</protein>
<keyword evidence="3" id="KW-1185">Reference proteome</keyword>
<sequence length="205" mass="23282">MSWGLSIPHDQLYPDMPSHRPVHISKDLQPPFPEWVRRKLEALYGASSEPDFNTAFENFVAKEASELSKDGRALGYDEFKRELWKEVRGNGRVREPRVHVTKVTKEPGHGGDGVNLTGQWSLLFEATAIPRHVLDMDVIEDRSLKSPHLPLTSGAEFFDRRRAVKMHLLNADAAHELSWFSEGRDISPERSTARGRNPPVPLRLS</sequence>
<evidence type="ECO:0000313" key="3">
    <source>
        <dbReference type="Proteomes" id="UP001497453"/>
    </source>
</evidence>